<feature type="domain" description="DUF1553" evidence="3">
    <location>
        <begin position="293"/>
        <end position="437"/>
    </location>
</feature>
<protein>
    <recommendedName>
        <fullName evidence="6">DUF1549 domain-containing protein</fullName>
    </recommendedName>
</protein>
<dbReference type="RefSeq" id="WP_145201427.1">
    <property type="nucleotide sequence ID" value="NZ_CP036267.1"/>
</dbReference>
<dbReference type="PANTHER" id="PTHR35889">
    <property type="entry name" value="CYCLOINULO-OLIGOSACCHARIDE FRUCTANOTRANSFERASE-RELATED"/>
    <property type="match status" value="1"/>
</dbReference>
<dbReference type="AlphaFoldDB" id="A0A517QR20"/>
<feature type="chain" id="PRO_5022195949" description="DUF1549 domain-containing protein" evidence="1">
    <location>
        <begin position="31"/>
        <end position="551"/>
    </location>
</feature>
<reference evidence="4 5" key="1">
    <citation type="submission" date="2019-02" db="EMBL/GenBank/DDBJ databases">
        <title>Deep-cultivation of Planctomycetes and their phenomic and genomic characterization uncovers novel biology.</title>
        <authorList>
            <person name="Wiegand S."/>
            <person name="Jogler M."/>
            <person name="Boedeker C."/>
            <person name="Pinto D."/>
            <person name="Vollmers J."/>
            <person name="Rivas-Marin E."/>
            <person name="Kohn T."/>
            <person name="Peeters S.H."/>
            <person name="Heuer A."/>
            <person name="Rast P."/>
            <person name="Oberbeckmann S."/>
            <person name="Bunk B."/>
            <person name="Jeske O."/>
            <person name="Meyerdierks A."/>
            <person name="Storesund J.E."/>
            <person name="Kallscheuer N."/>
            <person name="Luecker S."/>
            <person name="Lage O.M."/>
            <person name="Pohl T."/>
            <person name="Merkel B.J."/>
            <person name="Hornburger P."/>
            <person name="Mueller R.-W."/>
            <person name="Bruemmer F."/>
            <person name="Labrenz M."/>
            <person name="Spormann A.M."/>
            <person name="Op den Camp H."/>
            <person name="Overmann J."/>
            <person name="Amann R."/>
            <person name="Jetten M.S.M."/>
            <person name="Mascher T."/>
            <person name="Medema M.H."/>
            <person name="Devos D.P."/>
            <person name="Kaster A.-K."/>
            <person name="Ovreas L."/>
            <person name="Rohde M."/>
            <person name="Galperin M.Y."/>
            <person name="Jogler C."/>
        </authorList>
    </citation>
    <scope>NUCLEOTIDE SEQUENCE [LARGE SCALE GENOMIC DNA]</scope>
    <source>
        <strain evidence="4 5">Mal48</strain>
    </source>
</reference>
<gene>
    <name evidence="4" type="ORF">Mal48_33330</name>
</gene>
<organism evidence="4 5">
    <name type="scientific">Thalassoglobus polymorphus</name>
    <dbReference type="NCBI Taxonomy" id="2527994"/>
    <lineage>
        <taxon>Bacteria</taxon>
        <taxon>Pseudomonadati</taxon>
        <taxon>Planctomycetota</taxon>
        <taxon>Planctomycetia</taxon>
        <taxon>Planctomycetales</taxon>
        <taxon>Planctomycetaceae</taxon>
        <taxon>Thalassoglobus</taxon>
    </lineage>
</organism>
<dbReference type="Pfam" id="PF07587">
    <property type="entry name" value="PSD1"/>
    <property type="match status" value="1"/>
</dbReference>
<dbReference type="Proteomes" id="UP000315724">
    <property type="component" value="Chromosome"/>
</dbReference>
<evidence type="ECO:0000259" key="3">
    <source>
        <dbReference type="Pfam" id="PF07587"/>
    </source>
</evidence>
<name>A0A517QR20_9PLAN</name>
<dbReference type="OrthoDB" id="289126at2"/>
<proteinExistence type="predicted"/>
<dbReference type="Pfam" id="PF07583">
    <property type="entry name" value="PSCyt2"/>
    <property type="match status" value="1"/>
</dbReference>
<feature type="domain" description="DUF1549" evidence="2">
    <location>
        <begin position="46"/>
        <end position="235"/>
    </location>
</feature>
<dbReference type="InterPro" id="IPR022655">
    <property type="entry name" value="DUF1553"/>
</dbReference>
<dbReference type="InterPro" id="IPR011444">
    <property type="entry name" value="DUF1549"/>
</dbReference>
<evidence type="ECO:0008006" key="6">
    <source>
        <dbReference type="Google" id="ProtNLM"/>
    </source>
</evidence>
<dbReference type="EMBL" id="CP036267">
    <property type="protein sequence ID" value="QDT34074.1"/>
    <property type="molecule type" value="Genomic_DNA"/>
</dbReference>
<evidence type="ECO:0000256" key="1">
    <source>
        <dbReference type="SAM" id="SignalP"/>
    </source>
</evidence>
<sequence precursor="true">MLRTSSPIRFAAVALSVFTALASLNGAAQADDGFTTGSSDPLIQFINQQIRQTWEDNEVKPSPVADDAEWIRRVYLDIVGRIPSAEEVKTFLDDEDKAKRSKKVDELLAHPDYVRNYTEVWTNLLIGRNTPDRTSRSGMRKFLRENFARNRPWNEIVYELATAEGHFEENGAVNFILAQLQGNVNSEDYHVEATAKFTRILLGMQVQCTQCHNHPFNKWKQNQFWEFNSFFRQVRRMDHDRYDPETGEDVDDYSELVYRPFDGPVYYEMRNGLVQVAYPKYFDVEVEPNAPNRREELAKAMAYDDPTQTVARAMVNRTWSQFMGYGFTRPVDDMGPHNQASHPELLDRLSDEFVKSGYDIKQLIKWICNTEAYNLTSSFNKDNDFDNPSAGEVPLFSHMYVKTMNAEQLYDSLLIATNAHKSGAGSFQQADQQRERWLRDFLRIFGGNDEDEPTLFSGSIPQALLMMNGPLVEKAISAEKGSYLNSVLSDPQYRSDNQRIQALFVSSLGRLPTKHELSRLSTGLRKYRNKLTGYQDLYWALLNSNEFILNH</sequence>
<accession>A0A517QR20</accession>
<dbReference type="KEGG" id="tpol:Mal48_33330"/>
<keyword evidence="1" id="KW-0732">Signal</keyword>
<evidence type="ECO:0000313" key="4">
    <source>
        <dbReference type="EMBL" id="QDT34074.1"/>
    </source>
</evidence>
<keyword evidence="5" id="KW-1185">Reference proteome</keyword>
<dbReference type="PANTHER" id="PTHR35889:SF3">
    <property type="entry name" value="F-BOX DOMAIN-CONTAINING PROTEIN"/>
    <property type="match status" value="1"/>
</dbReference>
<feature type="signal peptide" evidence="1">
    <location>
        <begin position="1"/>
        <end position="30"/>
    </location>
</feature>
<evidence type="ECO:0000313" key="5">
    <source>
        <dbReference type="Proteomes" id="UP000315724"/>
    </source>
</evidence>
<evidence type="ECO:0000259" key="2">
    <source>
        <dbReference type="Pfam" id="PF07583"/>
    </source>
</evidence>